<dbReference type="InterPro" id="IPR011009">
    <property type="entry name" value="Kinase-like_dom_sf"/>
</dbReference>
<reference evidence="3" key="1">
    <citation type="submission" date="2022-07" db="EMBL/GenBank/DDBJ databases">
        <title>Genome Sequence of Physisporinus lineatus.</title>
        <authorList>
            <person name="Buettner E."/>
        </authorList>
    </citation>
    <scope>NUCLEOTIDE SEQUENCE</scope>
    <source>
        <strain evidence="3">VT162</strain>
    </source>
</reference>
<protein>
    <recommendedName>
        <fullName evidence="2">Protein kinase domain-containing protein</fullName>
    </recommendedName>
</protein>
<gene>
    <name evidence="3" type="ORF">NLI96_g7318</name>
</gene>
<dbReference type="SUPFAM" id="SSF56112">
    <property type="entry name" value="Protein kinase-like (PK-like)"/>
    <property type="match status" value="1"/>
</dbReference>
<dbReference type="EMBL" id="JANAWD010000296">
    <property type="protein sequence ID" value="KAJ3481939.1"/>
    <property type="molecule type" value="Genomic_DNA"/>
</dbReference>
<proteinExistence type="predicted"/>
<evidence type="ECO:0000256" key="1">
    <source>
        <dbReference type="SAM" id="MobiDB-lite"/>
    </source>
</evidence>
<feature type="region of interest" description="Disordered" evidence="1">
    <location>
        <begin position="53"/>
        <end position="76"/>
    </location>
</feature>
<feature type="domain" description="Protein kinase" evidence="2">
    <location>
        <begin position="1"/>
        <end position="189"/>
    </location>
</feature>
<dbReference type="GO" id="GO:0004672">
    <property type="term" value="F:protein kinase activity"/>
    <property type="evidence" value="ECO:0007669"/>
    <property type="project" value="InterPro"/>
</dbReference>
<dbReference type="Proteomes" id="UP001212997">
    <property type="component" value="Unassembled WGS sequence"/>
</dbReference>
<organism evidence="3 4">
    <name type="scientific">Meripilus lineatus</name>
    <dbReference type="NCBI Taxonomy" id="2056292"/>
    <lineage>
        <taxon>Eukaryota</taxon>
        <taxon>Fungi</taxon>
        <taxon>Dikarya</taxon>
        <taxon>Basidiomycota</taxon>
        <taxon>Agaricomycotina</taxon>
        <taxon>Agaricomycetes</taxon>
        <taxon>Polyporales</taxon>
        <taxon>Meripilaceae</taxon>
        <taxon>Meripilus</taxon>
    </lineage>
</organism>
<sequence>MMDPRPTFPNMYHPSRNRRNLNFKGSAKYYTRTARPTKYFLVDFGLSRKYNPEDGEPREIPIKGGDKTVPEFQGRGEFRPCNPFPTDIYYLGNMIREDFLQQTRGVEFMEPLVNDMVQDDPLKRPNIDEVVRRFEEITRKLSSWKLRSRLVVLEEKEYPVVMVLRTIHHFFRTFAHVLMFRNPLPRPRV</sequence>
<name>A0AAD5UZD5_9APHY</name>
<comment type="caution">
    <text evidence="3">The sequence shown here is derived from an EMBL/GenBank/DDBJ whole genome shotgun (WGS) entry which is preliminary data.</text>
</comment>
<keyword evidence="4" id="KW-1185">Reference proteome</keyword>
<dbReference type="InterPro" id="IPR000719">
    <property type="entry name" value="Prot_kinase_dom"/>
</dbReference>
<accession>A0AAD5UZD5</accession>
<evidence type="ECO:0000313" key="4">
    <source>
        <dbReference type="Proteomes" id="UP001212997"/>
    </source>
</evidence>
<dbReference type="GO" id="GO:0005524">
    <property type="term" value="F:ATP binding"/>
    <property type="evidence" value="ECO:0007669"/>
    <property type="project" value="InterPro"/>
</dbReference>
<evidence type="ECO:0000259" key="2">
    <source>
        <dbReference type="PROSITE" id="PS50011"/>
    </source>
</evidence>
<evidence type="ECO:0000313" key="3">
    <source>
        <dbReference type="EMBL" id="KAJ3481939.1"/>
    </source>
</evidence>
<dbReference type="PROSITE" id="PS50011">
    <property type="entry name" value="PROTEIN_KINASE_DOM"/>
    <property type="match status" value="1"/>
</dbReference>
<dbReference type="AlphaFoldDB" id="A0AAD5UZD5"/>